<keyword evidence="3" id="KW-0472">Membrane</keyword>
<keyword evidence="4" id="KW-1015">Disulfide bond</keyword>
<dbReference type="Pfam" id="PF01403">
    <property type="entry name" value="Sema"/>
    <property type="match status" value="1"/>
</dbReference>
<reference evidence="10" key="2">
    <citation type="submission" date="2025-08" db="UniProtKB">
        <authorList>
            <consortium name="Ensembl"/>
        </authorList>
    </citation>
    <scope>IDENTIFICATION</scope>
</reference>
<dbReference type="Ensembl" id="ENSAPET00000011106.1">
    <property type="protein sequence ID" value="ENSAPEP00000010809.1"/>
    <property type="gene ID" value="ENSAPEG00000007760.1"/>
</dbReference>
<dbReference type="InterPro" id="IPR013783">
    <property type="entry name" value="Ig-like_fold"/>
</dbReference>
<dbReference type="SUPFAM" id="SSF101912">
    <property type="entry name" value="Sema domain"/>
    <property type="match status" value="1"/>
</dbReference>
<dbReference type="GO" id="GO:0005615">
    <property type="term" value="C:extracellular space"/>
    <property type="evidence" value="ECO:0007669"/>
    <property type="project" value="TreeGrafter"/>
</dbReference>
<accession>A0A3P8SG89</accession>
<dbReference type="GO" id="GO:0045499">
    <property type="term" value="F:chemorepellent activity"/>
    <property type="evidence" value="ECO:0007669"/>
    <property type="project" value="TreeGrafter"/>
</dbReference>
<dbReference type="GeneTree" id="ENSGT00940000158358"/>
<proteinExistence type="inferred from homology"/>
<dbReference type="InterPro" id="IPR001627">
    <property type="entry name" value="Semap_dom"/>
</dbReference>
<comment type="caution">
    <text evidence="6">Lacks conserved residue(s) required for the propagation of feature annotation.</text>
</comment>
<dbReference type="Proteomes" id="UP000265080">
    <property type="component" value="Chromosome 1"/>
</dbReference>
<evidence type="ECO:0008006" key="12">
    <source>
        <dbReference type="Google" id="ProtNLM"/>
    </source>
</evidence>
<dbReference type="SUPFAM" id="SSF103575">
    <property type="entry name" value="Plexin repeat"/>
    <property type="match status" value="1"/>
</dbReference>
<evidence type="ECO:0000313" key="10">
    <source>
        <dbReference type="Ensembl" id="ENSAPEP00000010809.1"/>
    </source>
</evidence>
<keyword evidence="11" id="KW-1185">Reference proteome</keyword>
<dbReference type="PROSITE" id="PS50835">
    <property type="entry name" value="IG_LIKE"/>
    <property type="match status" value="1"/>
</dbReference>
<dbReference type="GO" id="GO:0043931">
    <property type="term" value="P:ossification involved in bone maturation"/>
    <property type="evidence" value="ECO:0007669"/>
    <property type="project" value="TreeGrafter"/>
</dbReference>
<dbReference type="SMART" id="SM00423">
    <property type="entry name" value="PSI"/>
    <property type="match status" value="1"/>
</dbReference>
<dbReference type="SMART" id="SM00630">
    <property type="entry name" value="Sema"/>
    <property type="match status" value="1"/>
</dbReference>
<dbReference type="PANTHER" id="PTHR11036:SF144">
    <property type="entry name" value="SEMAPHORIN-7A-LIKE"/>
    <property type="match status" value="1"/>
</dbReference>
<reference evidence="10 11" key="1">
    <citation type="submission" date="2018-03" db="EMBL/GenBank/DDBJ databases">
        <title>Finding Nemo's genes: A chromosome-scale reference assembly of the genome of the orange clownfish Amphiprion percula.</title>
        <authorList>
            <person name="Lehmann R."/>
        </authorList>
    </citation>
    <scope>NUCLEOTIDE SEQUENCE</scope>
</reference>
<evidence type="ECO:0000256" key="5">
    <source>
        <dbReference type="ARBA" id="ARBA00023180"/>
    </source>
</evidence>
<evidence type="ECO:0000313" key="11">
    <source>
        <dbReference type="Proteomes" id="UP000265080"/>
    </source>
</evidence>
<evidence type="ECO:0000256" key="2">
    <source>
        <dbReference type="ARBA" id="ARBA00009492"/>
    </source>
</evidence>
<evidence type="ECO:0000259" key="9">
    <source>
        <dbReference type="PROSITE" id="PS51004"/>
    </source>
</evidence>
<dbReference type="InterPro" id="IPR007110">
    <property type="entry name" value="Ig-like_dom"/>
</dbReference>
<evidence type="ECO:0000256" key="4">
    <source>
        <dbReference type="ARBA" id="ARBA00023157"/>
    </source>
</evidence>
<dbReference type="InterPro" id="IPR027231">
    <property type="entry name" value="Semaphorin"/>
</dbReference>
<dbReference type="GO" id="GO:0007411">
    <property type="term" value="P:axon guidance"/>
    <property type="evidence" value="ECO:0007669"/>
    <property type="project" value="TreeGrafter"/>
</dbReference>
<dbReference type="GO" id="GO:0001755">
    <property type="term" value="P:neural crest cell migration"/>
    <property type="evidence" value="ECO:0007669"/>
    <property type="project" value="TreeGrafter"/>
</dbReference>
<dbReference type="Gene3D" id="2.130.10.10">
    <property type="entry name" value="YVTN repeat-like/Quinoprotein amine dehydrogenase"/>
    <property type="match status" value="1"/>
</dbReference>
<dbReference type="AlphaFoldDB" id="A0A3P8SG89"/>
<feature type="domain" description="Ig-like" evidence="8">
    <location>
        <begin position="524"/>
        <end position="602"/>
    </location>
</feature>
<dbReference type="Pfam" id="PF01437">
    <property type="entry name" value="PSI"/>
    <property type="match status" value="1"/>
</dbReference>
<dbReference type="InterPro" id="IPR036352">
    <property type="entry name" value="Semap_dom_sf"/>
</dbReference>
<dbReference type="FunFam" id="2.60.40.10:FF:001170">
    <property type="entry name" value="Sema domain, immunoglobulin domain (Ig), short basic domain, secreted, (Semaphorin) 3F"/>
    <property type="match status" value="1"/>
</dbReference>
<evidence type="ECO:0000256" key="6">
    <source>
        <dbReference type="PROSITE-ProRule" id="PRU00352"/>
    </source>
</evidence>
<evidence type="ECO:0000256" key="3">
    <source>
        <dbReference type="ARBA" id="ARBA00023136"/>
    </source>
</evidence>
<keyword evidence="5" id="KW-0325">Glycoprotein</keyword>
<dbReference type="GO" id="GO:0071526">
    <property type="term" value="P:semaphorin-plexin signaling pathway"/>
    <property type="evidence" value="ECO:0007669"/>
    <property type="project" value="TreeGrafter"/>
</dbReference>
<feature type="domain" description="Sema" evidence="9">
    <location>
        <begin position="1"/>
        <end position="457"/>
    </location>
</feature>
<dbReference type="STRING" id="161767.ENSAPEP00000010809"/>
<dbReference type="Gene3D" id="3.30.1680.10">
    <property type="entry name" value="ligand-binding face of the semaphorins, domain 2"/>
    <property type="match status" value="1"/>
</dbReference>
<comment type="subcellular location">
    <subcellularLocation>
        <location evidence="1">Membrane</location>
    </subcellularLocation>
</comment>
<dbReference type="PANTHER" id="PTHR11036">
    <property type="entry name" value="SEMAPHORIN"/>
    <property type="match status" value="1"/>
</dbReference>
<dbReference type="Gene3D" id="2.60.40.10">
    <property type="entry name" value="Immunoglobulins"/>
    <property type="match status" value="1"/>
</dbReference>
<dbReference type="PROSITE" id="PS51004">
    <property type="entry name" value="SEMA"/>
    <property type="match status" value="1"/>
</dbReference>
<evidence type="ECO:0000256" key="1">
    <source>
        <dbReference type="ARBA" id="ARBA00004370"/>
    </source>
</evidence>
<dbReference type="GO" id="GO:0030335">
    <property type="term" value="P:positive regulation of cell migration"/>
    <property type="evidence" value="ECO:0007669"/>
    <property type="project" value="TreeGrafter"/>
</dbReference>
<protein>
    <recommendedName>
        <fullName evidence="12">Sema domain-containing protein</fullName>
    </recommendedName>
</protein>
<name>A0A3P8SG89_AMPPE</name>
<reference evidence="10" key="3">
    <citation type="submission" date="2025-09" db="UniProtKB">
        <authorList>
            <consortium name="Ensembl"/>
        </authorList>
    </citation>
    <scope>IDENTIFICATION</scope>
</reference>
<sequence>MVFLLSVCSLLSCLHGLTGTNSTYSPRMIFTDKETAVKRSSVPEQHRPVQILLDRQPDSVTAVGQTHLNWYNFQNPKEAPVERKVLWKECSNNDCSYNITVVHQREEAHKVFVCGSNRRATLCCDVNLSELSPTCIPSEKMGRLPEAIHEFVKKDGEQFALVESEESADLYITFSGSQGYVGIFKFGEKIVRPATNDKEQYYVGLMLSRGREDPLQDRVYAFYKQKNRDKGLYSEMWMPFVTQVCMADIGGPKNNLQFSWTSQMHAKLFCGDSDSKQHFSELVDSAIVHADRWQDTRVYALFRNEWGMSAVCVYTIQDIDTVFRTSPFAPDNQMNRPRECVLDSTKISSEILRNIEKTSEMKEWVRPEGDSGPLLFNHHNYTHIHIDNSQHNRNHTVMFLSLNNGAIHKVMQSKNHSFIIAEYRPFNHRAHTLGVMLQPSSKKLYVYSRSELVQLDVVNCAQYGNTCEECVLSRDPYCGWNGTHCTPQTKTTLQDVVGGNHAICASLRKIHEPEKAFRHATRAPHPQENVTSITLRSQSKYFLRCPVSSRHAQYRWTWGLKSSTSCSSREQQCLLLIDSMGPEQVGTYKCVSEEMGYSKVLAQYQLWLESRAVGRLSSPVVWICLIVVLIKNLSC</sequence>
<comment type="similarity">
    <text evidence="2">Belongs to the semaphorin family.</text>
</comment>
<dbReference type="InterPro" id="IPR002165">
    <property type="entry name" value="Plexin_repeat"/>
</dbReference>
<dbReference type="InterPro" id="IPR015943">
    <property type="entry name" value="WD40/YVTN_repeat-like_dom_sf"/>
</dbReference>
<dbReference type="GO" id="GO:0000122">
    <property type="term" value="P:negative regulation of transcription by RNA polymerase II"/>
    <property type="evidence" value="ECO:0007669"/>
    <property type="project" value="TreeGrafter"/>
</dbReference>
<feature type="chain" id="PRO_5018061515" description="Sema domain-containing protein" evidence="7">
    <location>
        <begin position="20"/>
        <end position="635"/>
    </location>
</feature>
<keyword evidence="7" id="KW-0732">Signal</keyword>
<feature type="signal peptide" evidence="7">
    <location>
        <begin position="1"/>
        <end position="19"/>
    </location>
</feature>
<dbReference type="SUPFAM" id="SSF48726">
    <property type="entry name" value="Immunoglobulin"/>
    <property type="match status" value="1"/>
</dbReference>
<organism evidence="10 11">
    <name type="scientific">Amphiprion percula</name>
    <name type="common">Orange clownfish</name>
    <name type="synonym">Lutjanus percula</name>
    <dbReference type="NCBI Taxonomy" id="161767"/>
    <lineage>
        <taxon>Eukaryota</taxon>
        <taxon>Metazoa</taxon>
        <taxon>Chordata</taxon>
        <taxon>Craniata</taxon>
        <taxon>Vertebrata</taxon>
        <taxon>Euteleostomi</taxon>
        <taxon>Actinopterygii</taxon>
        <taxon>Neopterygii</taxon>
        <taxon>Teleostei</taxon>
        <taxon>Neoteleostei</taxon>
        <taxon>Acanthomorphata</taxon>
        <taxon>Ovalentaria</taxon>
        <taxon>Pomacentridae</taxon>
        <taxon>Amphiprion</taxon>
    </lineage>
</organism>
<dbReference type="GO" id="GO:0030215">
    <property type="term" value="F:semaphorin receptor binding"/>
    <property type="evidence" value="ECO:0007669"/>
    <property type="project" value="InterPro"/>
</dbReference>
<dbReference type="OMA" id="GIHKFGS"/>
<dbReference type="InterPro" id="IPR036179">
    <property type="entry name" value="Ig-like_dom_sf"/>
</dbReference>
<dbReference type="InterPro" id="IPR016201">
    <property type="entry name" value="PSI"/>
</dbReference>
<dbReference type="GO" id="GO:0005886">
    <property type="term" value="C:plasma membrane"/>
    <property type="evidence" value="ECO:0007669"/>
    <property type="project" value="TreeGrafter"/>
</dbReference>
<evidence type="ECO:0000259" key="8">
    <source>
        <dbReference type="PROSITE" id="PS50835"/>
    </source>
</evidence>
<evidence type="ECO:0000256" key="7">
    <source>
        <dbReference type="SAM" id="SignalP"/>
    </source>
</evidence>